<dbReference type="InterPro" id="IPR014042">
    <property type="entry name" value="Glutathione_synthase_a-hlx"/>
</dbReference>
<comment type="pathway">
    <text evidence="1 10">Sulfur metabolism; glutathione biosynthesis; glutathione from L-cysteine and L-glutamate: step 2/2.</text>
</comment>
<feature type="binding site" evidence="13">
    <location>
        <begin position="263"/>
        <end position="266"/>
    </location>
    <ligand>
        <name>substrate</name>
    </ligand>
</feature>
<dbReference type="GO" id="GO:0043295">
    <property type="term" value="F:glutathione binding"/>
    <property type="evidence" value="ECO:0007669"/>
    <property type="project" value="UniProtKB-UniRule"/>
</dbReference>
<dbReference type="GO" id="GO:0005829">
    <property type="term" value="C:cytosol"/>
    <property type="evidence" value="ECO:0007669"/>
    <property type="project" value="TreeGrafter"/>
</dbReference>
<comment type="similarity">
    <text evidence="2 10">Belongs to the eukaryotic GSH synthase family.</text>
</comment>
<evidence type="ECO:0000256" key="13">
    <source>
        <dbReference type="PIRSR" id="PIRSR001558-3"/>
    </source>
</evidence>
<keyword evidence="7 10" id="KW-0547">Nucleotide-binding</keyword>
<dbReference type="PIRSF" id="PIRSF001558">
    <property type="entry name" value="GSHase"/>
    <property type="match status" value="1"/>
</dbReference>
<proteinExistence type="inferred from homology"/>
<keyword evidence="6 10" id="KW-0479">Metal-binding</keyword>
<dbReference type="PANTHER" id="PTHR11130">
    <property type="entry name" value="GLUTATHIONE SYNTHETASE"/>
    <property type="match status" value="1"/>
</dbReference>
<evidence type="ECO:0000259" key="14">
    <source>
        <dbReference type="Pfam" id="PF03199"/>
    </source>
</evidence>
<evidence type="ECO:0000256" key="8">
    <source>
        <dbReference type="ARBA" id="ARBA00022840"/>
    </source>
</evidence>
<evidence type="ECO:0000256" key="9">
    <source>
        <dbReference type="ARBA" id="ARBA00022842"/>
    </source>
</evidence>
<protein>
    <recommendedName>
        <fullName evidence="10">Glutathione synthetase</fullName>
        <shortName evidence="10">GSH-S</shortName>
        <ecNumber evidence="10">6.3.2.3</ecNumber>
    </recommendedName>
</protein>
<evidence type="ECO:0000313" key="15">
    <source>
        <dbReference type="EMBL" id="CAD8850032.1"/>
    </source>
</evidence>
<comment type="cofactor">
    <cofactor evidence="10 12">
        <name>Mg(2+)</name>
        <dbReference type="ChEBI" id="CHEBI:18420"/>
    </cofactor>
    <text evidence="10 12">Binds 1 Mg(2+) ion per subunit.</text>
</comment>
<feature type="binding site" evidence="11">
    <location>
        <position position="418"/>
    </location>
    <ligand>
        <name>ATP</name>
        <dbReference type="ChEBI" id="CHEBI:30616"/>
    </ligand>
</feature>
<feature type="domain" description="Glutathione synthase substrate-binding" evidence="14">
    <location>
        <begin position="197"/>
        <end position="299"/>
    </location>
</feature>
<dbReference type="EC" id="6.3.2.3" evidence="10"/>
<keyword evidence="8 10" id="KW-0067">ATP-binding</keyword>
<evidence type="ECO:0000256" key="7">
    <source>
        <dbReference type="ARBA" id="ARBA00022741"/>
    </source>
</evidence>
<dbReference type="SUPFAM" id="SSF52440">
    <property type="entry name" value="PreATP-grasp domain"/>
    <property type="match status" value="1"/>
</dbReference>
<dbReference type="Pfam" id="PF03917">
    <property type="entry name" value="GSH_synth_ATP"/>
    <property type="match status" value="1"/>
</dbReference>
<gene>
    <name evidence="15" type="ORF">NSCI0253_LOCUS24382</name>
</gene>
<feature type="binding site" evidence="11">
    <location>
        <begin position="392"/>
        <end position="395"/>
    </location>
    <ligand>
        <name>ATP</name>
        <dbReference type="ChEBI" id="CHEBI:30616"/>
    </ligand>
</feature>
<dbReference type="NCBIfam" id="TIGR01986">
    <property type="entry name" value="glut_syn_euk"/>
    <property type="match status" value="1"/>
</dbReference>
<feature type="binding site" evidence="11">
    <location>
        <position position="445"/>
    </location>
    <ligand>
        <name>ATP</name>
        <dbReference type="ChEBI" id="CHEBI:30616"/>
    </ligand>
</feature>
<evidence type="ECO:0000256" key="4">
    <source>
        <dbReference type="ARBA" id="ARBA00022598"/>
    </source>
</evidence>
<dbReference type="EMBL" id="HBFQ01034594">
    <property type="protein sequence ID" value="CAD8850032.1"/>
    <property type="molecule type" value="Transcribed_RNA"/>
</dbReference>
<dbReference type="Gene3D" id="3.30.1490.50">
    <property type="match status" value="1"/>
</dbReference>
<dbReference type="GO" id="GO:0004363">
    <property type="term" value="F:glutathione synthase activity"/>
    <property type="evidence" value="ECO:0007669"/>
    <property type="project" value="UniProtKB-UniRule"/>
</dbReference>
<feature type="binding site" evidence="11">
    <location>
        <begin position="359"/>
        <end position="368"/>
    </location>
    <ligand>
        <name>ATP</name>
        <dbReference type="ChEBI" id="CHEBI:30616"/>
    </ligand>
</feature>
<dbReference type="SUPFAM" id="SSF56059">
    <property type="entry name" value="Glutathione synthetase ATP-binding domain-like"/>
    <property type="match status" value="1"/>
</dbReference>
<feature type="binding site" evidence="11">
    <location>
        <position position="451"/>
    </location>
    <ligand>
        <name>ATP</name>
        <dbReference type="ChEBI" id="CHEBI:30616"/>
    </ligand>
</feature>
<dbReference type="Gene3D" id="1.10.1080.10">
    <property type="entry name" value="Glutathione Synthetase, Chain A, domain 3"/>
    <property type="match status" value="1"/>
</dbReference>
<evidence type="ECO:0000256" key="12">
    <source>
        <dbReference type="PIRSR" id="PIRSR001558-2"/>
    </source>
</evidence>
<feature type="binding site" evidence="11">
    <location>
        <position position="120"/>
    </location>
    <ligand>
        <name>ATP</name>
        <dbReference type="ChEBI" id="CHEBI:30616"/>
    </ligand>
</feature>
<feature type="binding site" evidence="12">
    <location>
        <position position="120"/>
    </location>
    <ligand>
        <name>Mg(2+)</name>
        <dbReference type="ChEBI" id="CHEBI:18420"/>
    </ligand>
</feature>
<evidence type="ECO:0000256" key="3">
    <source>
        <dbReference type="ARBA" id="ARBA00011738"/>
    </source>
</evidence>
<feature type="binding site" evidence="11">
    <location>
        <position position="101"/>
    </location>
    <ligand>
        <name>substrate</name>
    </ligand>
</feature>
<dbReference type="InterPro" id="IPR014049">
    <property type="entry name" value="Glutathione_synthase_N_euk"/>
</dbReference>
<dbReference type="Pfam" id="PF03199">
    <property type="entry name" value="GSH_synthase"/>
    <property type="match status" value="1"/>
</dbReference>
<comment type="catalytic activity">
    <reaction evidence="10">
        <text>gamma-L-glutamyl-L-cysteine + glycine + ATP = glutathione + ADP + phosphate + H(+)</text>
        <dbReference type="Rhea" id="RHEA:13557"/>
        <dbReference type="ChEBI" id="CHEBI:15378"/>
        <dbReference type="ChEBI" id="CHEBI:30616"/>
        <dbReference type="ChEBI" id="CHEBI:43474"/>
        <dbReference type="ChEBI" id="CHEBI:57305"/>
        <dbReference type="ChEBI" id="CHEBI:57925"/>
        <dbReference type="ChEBI" id="CHEBI:58173"/>
        <dbReference type="ChEBI" id="CHEBI:456216"/>
        <dbReference type="EC" id="6.3.2.3"/>
    </reaction>
</comment>
<dbReference type="InterPro" id="IPR004887">
    <property type="entry name" value="GSH_synth_subst-bd"/>
</dbReference>
<sequence>MPALVSPRHIQHDTLKDKSLATQCPVAMVPFKVPAKAFEESVTLSPLWNKLVDAVARDRPWLYATLEGAAKADPFTGRLVALSKAVHAKGLRQPIMLGIHRSDYMLHESGDESPMFLQVELNTIASSMASHSHNALNLHRFVLGRYGTSSDSVGRTLQEHFGVNGNELVKHLPENVAMKAIPSALAAAQYWYGVKGAVVLMVVDESERNFADQRWIEYGLWEQHGIPMVRKSLTQIQSESKMDPDTGRLRLGDGSEVAVVYFRAGYSPDCYPTQKEWDARELLETSLAIKCPSIDYQLVGAKKVQQALAKPGAVEHFMGARDAVKLRTCFAGLWGLGPGENDDDIIQQVHKDPTNFVMKPQREGGGHNFYGQDVSKKLRELTPEERSAYILMQRILPQTQESVMTRAGQASVLPALSEFGFYSTYLGDGRKVHLSQHAGHLVRTKADGVDEGGVAAGFAVISSPFLVK</sequence>
<evidence type="ECO:0000256" key="5">
    <source>
        <dbReference type="ARBA" id="ARBA00022684"/>
    </source>
</evidence>
<dbReference type="InterPro" id="IPR016185">
    <property type="entry name" value="PreATP-grasp_dom_sf"/>
</dbReference>
<dbReference type="InterPro" id="IPR037013">
    <property type="entry name" value="GSH-S_sub-bd_sf"/>
</dbReference>
<dbReference type="UniPathway" id="UPA00142">
    <property type="reaction ID" value="UER00210"/>
</dbReference>
<feature type="binding site" evidence="13">
    <location>
        <begin position="454"/>
        <end position="455"/>
    </location>
    <ligand>
        <name>substrate</name>
    </ligand>
</feature>
<dbReference type="Gene3D" id="3.30.1490.80">
    <property type="match status" value="1"/>
</dbReference>
<feature type="binding site" evidence="13">
    <location>
        <begin position="124"/>
        <end position="127"/>
    </location>
    <ligand>
        <name>substrate</name>
    </ligand>
</feature>
<keyword evidence="5 10" id="KW-0317">Glutathione biosynthesis</keyword>
<accession>A0A7S1ACQ6</accession>
<feature type="binding site" evidence="12">
    <location>
        <position position="363"/>
    </location>
    <ligand>
        <name>Mg(2+)</name>
        <dbReference type="ChEBI" id="CHEBI:18420"/>
    </ligand>
</feature>
<feature type="binding site" evidence="12">
    <location>
        <position position="122"/>
    </location>
    <ligand>
        <name>Mg(2+)</name>
        <dbReference type="ChEBI" id="CHEBI:18420"/>
    </ligand>
</feature>
<dbReference type="InterPro" id="IPR014709">
    <property type="entry name" value="Glutathione_synthase_C_euk"/>
</dbReference>
<dbReference type="GO" id="GO:0000287">
    <property type="term" value="F:magnesium ion binding"/>
    <property type="evidence" value="ECO:0007669"/>
    <property type="project" value="UniProtKB-UniRule"/>
</dbReference>
<keyword evidence="9 10" id="KW-0460">Magnesium</keyword>
<name>A0A7S1ACQ6_NOCSC</name>
<reference evidence="15" key="1">
    <citation type="submission" date="2021-01" db="EMBL/GenBank/DDBJ databases">
        <authorList>
            <person name="Corre E."/>
            <person name="Pelletier E."/>
            <person name="Niang G."/>
            <person name="Scheremetjew M."/>
            <person name="Finn R."/>
            <person name="Kale V."/>
            <person name="Holt S."/>
            <person name="Cochrane G."/>
            <person name="Meng A."/>
            <person name="Brown T."/>
            <person name="Cohen L."/>
        </authorList>
    </citation>
    <scope>NUCLEOTIDE SEQUENCE</scope>
</reference>
<keyword evidence="4 10" id="KW-0436">Ligase</keyword>
<dbReference type="AlphaFoldDB" id="A0A7S1ACQ6"/>
<feature type="binding site" evidence="13">
    <location>
        <begin position="207"/>
        <end position="209"/>
    </location>
    <ligand>
        <name>substrate</name>
    </ligand>
</feature>
<dbReference type="GO" id="GO:0005524">
    <property type="term" value="F:ATP binding"/>
    <property type="evidence" value="ECO:0007669"/>
    <property type="project" value="UniProtKB-UniRule"/>
</dbReference>
<dbReference type="InterPro" id="IPR005615">
    <property type="entry name" value="Glutathione_synthase"/>
</dbReference>
<evidence type="ECO:0000256" key="2">
    <source>
        <dbReference type="ARBA" id="ARBA00010385"/>
    </source>
</evidence>
<evidence type="ECO:0000256" key="1">
    <source>
        <dbReference type="ARBA" id="ARBA00004965"/>
    </source>
</evidence>
<evidence type="ECO:0000256" key="6">
    <source>
        <dbReference type="ARBA" id="ARBA00022723"/>
    </source>
</evidence>
<evidence type="ECO:0000256" key="10">
    <source>
        <dbReference type="PIRNR" id="PIRNR001558"/>
    </source>
</evidence>
<organism evidence="15">
    <name type="scientific">Noctiluca scintillans</name>
    <name type="common">Sea sparkle</name>
    <name type="synonym">Red tide dinoflagellate</name>
    <dbReference type="NCBI Taxonomy" id="2966"/>
    <lineage>
        <taxon>Eukaryota</taxon>
        <taxon>Sar</taxon>
        <taxon>Alveolata</taxon>
        <taxon>Dinophyceae</taxon>
        <taxon>Noctilucales</taxon>
        <taxon>Noctilucaceae</taxon>
        <taxon>Noctiluca</taxon>
    </lineage>
</organism>
<evidence type="ECO:0000256" key="11">
    <source>
        <dbReference type="PIRSR" id="PIRSR001558-1"/>
    </source>
</evidence>
<comment type="subunit">
    <text evidence="3">Homodimer.</text>
</comment>
<feature type="binding site" evidence="11">
    <location>
        <position position="443"/>
    </location>
    <ligand>
        <name>substrate</name>
    </ligand>
</feature>
<dbReference type="FunFam" id="3.40.50.1760:FF:000001">
    <property type="entry name" value="Glutathione synthetase"/>
    <property type="match status" value="1"/>
</dbReference>
<dbReference type="Gene3D" id="3.30.470.20">
    <property type="entry name" value="ATP-grasp fold, B domain"/>
    <property type="match status" value="1"/>
</dbReference>
<feature type="binding site" evidence="11">
    <location>
        <position position="213"/>
    </location>
    <ligand>
        <name>substrate</name>
    </ligand>
</feature>
<feature type="binding site" evidence="11">
    <location>
        <position position="370"/>
    </location>
    <ligand>
        <name>ATP</name>
        <dbReference type="ChEBI" id="CHEBI:30616"/>
    </ligand>
</feature>
<dbReference type="FunFam" id="3.30.1490.50:FF:000002">
    <property type="entry name" value="Glutathione synthetase"/>
    <property type="match status" value="1"/>
</dbReference>
<dbReference type="PANTHER" id="PTHR11130:SF0">
    <property type="entry name" value="GLUTATHIONE SYNTHETASE"/>
    <property type="match status" value="1"/>
</dbReference>
<dbReference type="Gene3D" id="3.40.50.1760">
    <property type="entry name" value="Glutathione synthase, substrate-binding domain superfamily, eukaryotic"/>
    <property type="match status" value="1"/>
</dbReference>
<feature type="binding site" evidence="11">
    <location>
        <position position="302"/>
    </location>
    <ligand>
        <name>ATP</name>
        <dbReference type="ChEBI" id="CHEBI:30616"/>
    </ligand>
</feature>